<name>A0A3S2V8Y2_9SPHI</name>
<reference evidence="1 2" key="1">
    <citation type="submission" date="2019-01" db="EMBL/GenBank/DDBJ databases">
        <authorList>
            <person name="Chen W.-M."/>
        </authorList>
    </citation>
    <scope>NUCLEOTIDE SEQUENCE [LARGE SCALE GENOMIC DNA]</scope>
    <source>
        <strain evidence="1 2">YBJ-36</strain>
    </source>
</reference>
<organism evidence="1 2">
    <name type="scientific">Mucilaginibacter limnophilus</name>
    <dbReference type="NCBI Taxonomy" id="1932778"/>
    <lineage>
        <taxon>Bacteria</taxon>
        <taxon>Pseudomonadati</taxon>
        <taxon>Bacteroidota</taxon>
        <taxon>Sphingobacteriia</taxon>
        <taxon>Sphingobacteriales</taxon>
        <taxon>Sphingobacteriaceae</taxon>
        <taxon>Mucilaginibacter</taxon>
    </lineage>
</organism>
<dbReference type="EMBL" id="SACK01000002">
    <property type="protein sequence ID" value="RVU01541.1"/>
    <property type="molecule type" value="Genomic_DNA"/>
</dbReference>
<evidence type="ECO:0000313" key="1">
    <source>
        <dbReference type="EMBL" id="RVU01541.1"/>
    </source>
</evidence>
<dbReference type="AlphaFoldDB" id="A0A3S2V8Y2"/>
<sequence length="378" mass="42490">MKKIILLLIASIILNPCFAQRKLIPKFIRKMLFEQDSSKHSSFFVLPVLASAPETGIEAGGSALYSFYTDTLNNNTRVSNIFGYITLTTKGQTRASLTTNYWTPQNRYHYTGLISYINFPFDYYGIGNNTRKADKDALGYKRMRARATAEKRFGSNIYLGVVGGGARYIFEDKVRDGIYQNLPREQQPRGGVTLSGGPSFVFDNRNNNTYTTSGAIVTTTFELIKGLYNINNYQGGFFSLEYAQFFSLSKRLVLGLNINEQSLVGDAAPFYLLPTLGTDEIMRGYYNGRFRDRNLIAGQAELRYRISDRFGIVGFAGAGEVFHKKFSFDELKPSVGGGVRYFFDVEKGLSMRIDYGIGEKRPGEPRQSGLYMSLAEAF</sequence>
<evidence type="ECO:0000313" key="2">
    <source>
        <dbReference type="Proteomes" id="UP000282759"/>
    </source>
</evidence>
<dbReference type="OrthoDB" id="9771071at2"/>
<comment type="caution">
    <text evidence="1">The sequence shown here is derived from an EMBL/GenBank/DDBJ whole genome shotgun (WGS) entry which is preliminary data.</text>
</comment>
<dbReference type="RefSeq" id="WP_127703913.1">
    <property type="nucleotide sequence ID" value="NZ_SACK01000002.1"/>
</dbReference>
<accession>A0A3S2V8Y2</accession>
<proteinExistence type="predicted"/>
<keyword evidence="2" id="KW-1185">Reference proteome</keyword>
<dbReference type="Gene3D" id="2.40.160.50">
    <property type="entry name" value="membrane protein fhac: a member of the omp85/tpsb transporter family"/>
    <property type="match status" value="1"/>
</dbReference>
<protein>
    <submittedName>
        <fullName evidence="1">Polymerase</fullName>
    </submittedName>
</protein>
<gene>
    <name evidence="1" type="ORF">EOD41_06125</name>
</gene>
<dbReference type="Proteomes" id="UP000282759">
    <property type="component" value="Unassembled WGS sequence"/>
</dbReference>